<dbReference type="Proteomes" id="UP000298616">
    <property type="component" value="Chromosome"/>
</dbReference>
<sequence length="167" mass="19220">MIKLALRYGAFAILITIISFTVLFYTDQKPFINFNTIFIDGLSFLVLIGVATYEFKKYRQGGELRFWQGMSMGMIIYIMAAVGFSAFLYLFMAYIEPEALINYKKESIDFYNRTAEMYPDKYSSERRATDLANINEVTISGIVFKEGIKKLLLGLLVTPIIAIFMRK</sequence>
<proteinExistence type="predicted"/>
<feature type="transmembrane region" description="Helical" evidence="1">
    <location>
        <begin position="74"/>
        <end position="95"/>
    </location>
</feature>
<keyword evidence="1" id="KW-0472">Membrane</keyword>
<keyword evidence="3" id="KW-1185">Reference proteome</keyword>
<gene>
    <name evidence="2" type="ORF">DCC35_04960</name>
</gene>
<name>A0A4D7JCR6_9BACT</name>
<keyword evidence="1" id="KW-0812">Transmembrane</keyword>
<protein>
    <recommendedName>
        <fullName evidence="4">DUF4199 domain-containing protein</fullName>
    </recommendedName>
</protein>
<dbReference type="KEGG" id="fpf:DCC35_04960"/>
<feature type="transmembrane region" description="Helical" evidence="1">
    <location>
        <begin position="5"/>
        <end position="25"/>
    </location>
</feature>
<evidence type="ECO:0000313" key="2">
    <source>
        <dbReference type="EMBL" id="QCK14139.1"/>
    </source>
</evidence>
<dbReference type="RefSeq" id="WP_137089732.1">
    <property type="nucleotide sequence ID" value="NZ_CP028923.1"/>
</dbReference>
<dbReference type="OrthoDB" id="850943at2"/>
<dbReference type="Pfam" id="PF13858">
    <property type="entry name" value="DUF4199"/>
    <property type="match status" value="1"/>
</dbReference>
<evidence type="ECO:0000313" key="3">
    <source>
        <dbReference type="Proteomes" id="UP000298616"/>
    </source>
</evidence>
<dbReference type="EMBL" id="CP028923">
    <property type="protein sequence ID" value="QCK14139.1"/>
    <property type="molecule type" value="Genomic_DNA"/>
</dbReference>
<evidence type="ECO:0008006" key="4">
    <source>
        <dbReference type="Google" id="ProtNLM"/>
    </source>
</evidence>
<dbReference type="AlphaFoldDB" id="A0A4D7JCR6"/>
<organism evidence="2 3">
    <name type="scientific">Mangrovivirga cuniculi</name>
    <dbReference type="NCBI Taxonomy" id="2715131"/>
    <lineage>
        <taxon>Bacteria</taxon>
        <taxon>Pseudomonadati</taxon>
        <taxon>Bacteroidota</taxon>
        <taxon>Cytophagia</taxon>
        <taxon>Cytophagales</taxon>
        <taxon>Mangrovivirgaceae</taxon>
        <taxon>Mangrovivirga</taxon>
    </lineage>
</organism>
<feature type="transmembrane region" description="Helical" evidence="1">
    <location>
        <begin position="31"/>
        <end position="53"/>
    </location>
</feature>
<accession>A0A4D7JCR6</accession>
<keyword evidence="1" id="KW-1133">Transmembrane helix</keyword>
<reference evidence="2 3" key="1">
    <citation type="submission" date="2018-04" db="EMBL/GenBank/DDBJ databases">
        <title>Complete genome uncultured novel isolate.</title>
        <authorList>
            <person name="Merlino G."/>
        </authorList>
    </citation>
    <scope>NUCLEOTIDE SEQUENCE [LARGE SCALE GENOMIC DNA]</scope>
    <source>
        <strain evidence="3">R1DC9</strain>
    </source>
</reference>
<dbReference type="InterPro" id="IPR025250">
    <property type="entry name" value="DUF4199"/>
</dbReference>
<evidence type="ECO:0000256" key="1">
    <source>
        <dbReference type="SAM" id="Phobius"/>
    </source>
</evidence>